<organism evidence="2 3">
    <name type="scientific">Sphingomonas mollis</name>
    <dbReference type="NCBI Taxonomy" id="2795726"/>
    <lineage>
        <taxon>Bacteria</taxon>
        <taxon>Pseudomonadati</taxon>
        <taxon>Pseudomonadota</taxon>
        <taxon>Alphaproteobacteria</taxon>
        <taxon>Sphingomonadales</taxon>
        <taxon>Sphingomonadaceae</taxon>
        <taxon>Sphingomonas</taxon>
    </lineage>
</organism>
<reference evidence="3" key="1">
    <citation type="submission" date="2020-12" db="EMBL/GenBank/DDBJ databases">
        <title>Hymenobacter sp.</title>
        <authorList>
            <person name="Kim M.K."/>
        </authorList>
    </citation>
    <scope>NUCLEOTIDE SEQUENCE [LARGE SCALE GENOMIC DNA]</scope>
    <source>
        <strain evidence="3">BT553</strain>
    </source>
</reference>
<feature type="region of interest" description="Disordered" evidence="1">
    <location>
        <begin position="1"/>
        <end position="20"/>
    </location>
</feature>
<evidence type="ECO:0000313" key="2">
    <source>
        <dbReference type="EMBL" id="MBJ6121354.1"/>
    </source>
</evidence>
<dbReference type="Pfam" id="PF14384">
    <property type="entry name" value="BrnA_antitoxin"/>
    <property type="match status" value="1"/>
</dbReference>
<sequence length="109" mass="11261">MAESERATGSDWVDPDGAPELTDEMLDVAALAVGSKVIRPATGYLGPNGVVRGSPPLCERAKSQVTLRLDPDVLVKFREGGRGGRGGSQSVAENGTTAVSGATFTCIRT</sequence>
<dbReference type="EMBL" id="JAELXS010000003">
    <property type="protein sequence ID" value="MBJ6121354.1"/>
    <property type="molecule type" value="Genomic_DNA"/>
</dbReference>
<protein>
    <submittedName>
        <fullName evidence="2">BrnA antitoxin family protein</fullName>
    </submittedName>
</protein>
<comment type="caution">
    <text evidence="2">The sequence shown here is derived from an EMBL/GenBank/DDBJ whole genome shotgun (WGS) entry which is preliminary data.</text>
</comment>
<evidence type="ECO:0000256" key="1">
    <source>
        <dbReference type="SAM" id="MobiDB-lite"/>
    </source>
</evidence>
<keyword evidence="3" id="KW-1185">Reference proteome</keyword>
<name>A0ABS0XMV1_9SPHN</name>
<evidence type="ECO:0000313" key="3">
    <source>
        <dbReference type="Proteomes" id="UP000640426"/>
    </source>
</evidence>
<accession>A0ABS0XMV1</accession>
<proteinExistence type="predicted"/>
<gene>
    <name evidence="2" type="ORF">JAO74_06060</name>
</gene>
<dbReference type="InterPro" id="IPR025528">
    <property type="entry name" value="BrnA_antitoxin"/>
</dbReference>
<dbReference type="RefSeq" id="WP_199036190.1">
    <property type="nucleotide sequence ID" value="NZ_JAELXS010000003.1"/>
</dbReference>
<dbReference type="Proteomes" id="UP000640426">
    <property type="component" value="Unassembled WGS sequence"/>
</dbReference>